<dbReference type="SUPFAM" id="SSF56796">
    <property type="entry name" value="Dehydroquinate synthase-like"/>
    <property type="match status" value="1"/>
</dbReference>
<dbReference type="RefSeq" id="WP_167952679.1">
    <property type="nucleotide sequence ID" value="NZ_BAAAPQ010000026.1"/>
</dbReference>
<keyword evidence="3" id="KW-0520">NAD</keyword>
<dbReference type="InterPro" id="IPR039697">
    <property type="entry name" value="Alcohol_dehydrogenase_Fe"/>
</dbReference>
<sequence>MEARNENSLGLGLLRQPATVIFGPGQRRELPTLARRLGTTALICTDRRMLSEQACLDLQAGLESAGMRVIAYGDVRPDLPRTDIQTAVDALAGEDIDVLIGLGGGSCMDFAKVMGILINSPADVREIFGENRVAGPGLPVITVPTTGGTGAESTCIAVVNDEDKGVKVGAASAFMEAVATVIDPELTLTAPSALTAATAVDALSHLIEAYTATAKNPSSQDMKDHLYVGKNVLTDVWAEKGLELIGRGIPALAENLGSLEARTDVMLAAYCAGLAINTAGTAGCHALQSPIGALTGTSHGYGVGALLPYVMRYNLPARIPEFARLGKLLGVQATGNEETDARAAVEKVETLVVTIGAPNDLNQLGMTERDVPAVAEAAAASTRLIANNPRPLPVPIMEEILLGGVRGDLNWWDS</sequence>
<evidence type="ECO:0000256" key="2">
    <source>
        <dbReference type="ARBA" id="ARBA00023002"/>
    </source>
</evidence>
<evidence type="ECO:0000259" key="5">
    <source>
        <dbReference type="Pfam" id="PF25137"/>
    </source>
</evidence>
<gene>
    <name evidence="6" type="ORF">BKA07_003781</name>
</gene>
<dbReference type="Pfam" id="PF00465">
    <property type="entry name" value="Fe-ADH"/>
    <property type="match status" value="1"/>
</dbReference>
<dbReference type="PANTHER" id="PTHR11496:SF102">
    <property type="entry name" value="ALCOHOL DEHYDROGENASE 4"/>
    <property type="match status" value="1"/>
</dbReference>
<protein>
    <submittedName>
        <fullName evidence="6">Alcohol dehydrogenase class IV</fullName>
    </submittedName>
</protein>
<keyword evidence="7" id="KW-1185">Reference proteome</keyword>
<feature type="domain" description="Alcohol dehydrogenase iron-type/glycerol dehydrogenase GldA" evidence="4">
    <location>
        <begin position="17"/>
        <end position="184"/>
    </location>
</feature>
<proteinExistence type="inferred from homology"/>
<evidence type="ECO:0000313" key="7">
    <source>
        <dbReference type="Proteomes" id="UP000576792"/>
    </source>
</evidence>
<dbReference type="Gene3D" id="3.40.50.1970">
    <property type="match status" value="1"/>
</dbReference>
<dbReference type="GO" id="GO:0046872">
    <property type="term" value="F:metal ion binding"/>
    <property type="evidence" value="ECO:0007669"/>
    <property type="project" value="InterPro"/>
</dbReference>
<evidence type="ECO:0000256" key="1">
    <source>
        <dbReference type="ARBA" id="ARBA00007358"/>
    </source>
</evidence>
<name>A0A846S3M5_9MICO</name>
<dbReference type="InterPro" id="IPR018211">
    <property type="entry name" value="ADH_Fe_CS"/>
</dbReference>
<keyword evidence="2" id="KW-0560">Oxidoreductase</keyword>
<dbReference type="Pfam" id="PF25137">
    <property type="entry name" value="ADH_Fe_C"/>
    <property type="match status" value="1"/>
</dbReference>
<dbReference type="Proteomes" id="UP000576792">
    <property type="component" value="Unassembled WGS sequence"/>
</dbReference>
<feature type="domain" description="Fe-containing alcohol dehydrogenase-like C-terminal" evidence="5">
    <location>
        <begin position="195"/>
        <end position="401"/>
    </location>
</feature>
<dbReference type="Gene3D" id="1.20.1090.10">
    <property type="entry name" value="Dehydroquinate synthase-like - alpha domain"/>
    <property type="match status" value="1"/>
</dbReference>
<dbReference type="AlphaFoldDB" id="A0A846S3M5"/>
<dbReference type="GO" id="GO:0004022">
    <property type="term" value="F:alcohol dehydrogenase (NAD+) activity"/>
    <property type="evidence" value="ECO:0007669"/>
    <property type="project" value="TreeGrafter"/>
</dbReference>
<dbReference type="EMBL" id="JAATJN010000001">
    <property type="protein sequence ID" value="NJC58746.1"/>
    <property type="molecule type" value="Genomic_DNA"/>
</dbReference>
<dbReference type="CDD" id="cd08191">
    <property type="entry name" value="Fe-ADH-like"/>
    <property type="match status" value="1"/>
</dbReference>
<dbReference type="FunFam" id="3.40.50.1970:FF:000003">
    <property type="entry name" value="Alcohol dehydrogenase, iron-containing"/>
    <property type="match status" value="1"/>
</dbReference>
<comment type="caution">
    <text evidence="6">The sequence shown here is derived from an EMBL/GenBank/DDBJ whole genome shotgun (WGS) entry which is preliminary data.</text>
</comment>
<dbReference type="InterPro" id="IPR056798">
    <property type="entry name" value="ADH_Fe_C"/>
</dbReference>
<accession>A0A846S3M5</accession>
<evidence type="ECO:0000313" key="6">
    <source>
        <dbReference type="EMBL" id="NJC58746.1"/>
    </source>
</evidence>
<evidence type="ECO:0000259" key="4">
    <source>
        <dbReference type="Pfam" id="PF00465"/>
    </source>
</evidence>
<comment type="similarity">
    <text evidence="1">Belongs to the iron-containing alcohol dehydrogenase family.</text>
</comment>
<evidence type="ECO:0000256" key="3">
    <source>
        <dbReference type="ARBA" id="ARBA00023027"/>
    </source>
</evidence>
<reference evidence="6 7" key="1">
    <citation type="submission" date="2020-03" db="EMBL/GenBank/DDBJ databases">
        <title>Sequencing the genomes of 1000 actinobacteria strains.</title>
        <authorList>
            <person name="Klenk H.-P."/>
        </authorList>
    </citation>
    <scope>NUCLEOTIDE SEQUENCE [LARGE SCALE GENOMIC DNA]</scope>
    <source>
        <strain evidence="6 7">DSM 18964</strain>
    </source>
</reference>
<dbReference type="PANTHER" id="PTHR11496">
    <property type="entry name" value="ALCOHOL DEHYDROGENASE"/>
    <property type="match status" value="1"/>
</dbReference>
<organism evidence="6 7">
    <name type="scientific">Brevibacterium marinum</name>
    <dbReference type="NCBI Taxonomy" id="418643"/>
    <lineage>
        <taxon>Bacteria</taxon>
        <taxon>Bacillati</taxon>
        <taxon>Actinomycetota</taxon>
        <taxon>Actinomycetes</taxon>
        <taxon>Micrococcales</taxon>
        <taxon>Brevibacteriaceae</taxon>
        <taxon>Brevibacterium</taxon>
    </lineage>
</organism>
<dbReference type="InterPro" id="IPR001670">
    <property type="entry name" value="ADH_Fe/GldA"/>
</dbReference>
<dbReference type="PROSITE" id="PS00913">
    <property type="entry name" value="ADH_IRON_1"/>
    <property type="match status" value="1"/>
</dbReference>